<dbReference type="RefSeq" id="WP_143414103.1">
    <property type="nucleotide sequence ID" value="NZ_FNFC01000002.1"/>
</dbReference>
<reference evidence="1 2" key="1">
    <citation type="submission" date="2016-10" db="EMBL/GenBank/DDBJ databases">
        <authorList>
            <person name="de Groot N.N."/>
        </authorList>
    </citation>
    <scope>NUCLEOTIDE SEQUENCE [LARGE SCALE GENOMIC DNA]</scope>
    <source>
        <strain evidence="1 2">IBRC-M10015</strain>
    </source>
</reference>
<proteinExistence type="predicted"/>
<protein>
    <submittedName>
        <fullName evidence="1">Uncharacterized protein</fullName>
    </submittedName>
</protein>
<dbReference type="OrthoDB" id="330708at2157"/>
<organism evidence="1 2">
    <name type="scientific">Halovenus aranensis</name>
    <dbReference type="NCBI Taxonomy" id="890420"/>
    <lineage>
        <taxon>Archaea</taxon>
        <taxon>Methanobacteriati</taxon>
        <taxon>Methanobacteriota</taxon>
        <taxon>Stenosarchaea group</taxon>
        <taxon>Halobacteria</taxon>
        <taxon>Halobacteriales</taxon>
        <taxon>Haloarculaceae</taxon>
        <taxon>Halovenus</taxon>
    </lineage>
</organism>
<evidence type="ECO:0000313" key="2">
    <source>
        <dbReference type="Proteomes" id="UP000198856"/>
    </source>
</evidence>
<dbReference type="Proteomes" id="UP000198856">
    <property type="component" value="Unassembled WGS sequence"/>
</dbReference>
<dbReference type="AlphaFoldDB" id="A0A1G8SJS1"/>
<dbReference type="EMBL" id="FNFC01000002">
    <property type="protein sequence ID" value="SDJ29508.1"/>
    <property type="molecule type" value="Genomic_DNA"/>
</dbReference>
<name>A0A1G8SJS1_9EURY</name>
<gene>
    <name evidence="1" type="ORF">SAMN05216226_1022</name>
</gene>
<evidence type="ECO:0000313" key="1">
    <source>
        <dbReference type="EMBL" id="SDJ29508.1"/>
    </source>
</evidence>
<sequence length="477" mass="49704">MNRRTFIVGAGSTVLGGSALVGSGAFSSVESQRAVSIEVATDESAYLGLKPLDTPNSNNYVALDDEGHLTIDIAEHDDFDGPETQPGTGVNSDSRTYFDGMFELCNQGKEGACLSYSLPDGVVANAVDAQTVAFYYVERDSDGAVTNRRVVREGEKLPLALGDCAEMGVRTVTEGVSADDGPLIDDEVVVTADVDGDCFGDGSGELTELAVPVELRTEKALEDDESVVAAVDPSPINGGGSLQNPVPKDVSLTGQQPESTAVFTVVADQQPVDYEIAVDVDDEPAGQPAAVISGDGQQADVPPDADSVVANPVEIDVALSLPTNADPETELEAQFDQLTGETFGTNAVEICVTSDGIDGATELGVQVTDHHGTFGQAPTTWNPSSSDLASLPVEFENGMACFTVGNPGVPPADLTLLSFDGGLETVDDIENIAVAVDGDEPDSLAVRGVDLSQPTFDVSGYQARDTTQPFAQYQAER</sequence>
<keyword evidence="2" id="KW-1185">Reference proteome</keyword>
<accession>A0A1G8SJS1</accession>
<dbReference type="STRING" id="890420.SAMN05216226_1022"/>